<keyword evidence="2" id="KW-0472">Membrane</keyword>
<gene>
    <name evidence="3" type="ORF">IXB28_10095</name>
</gene>
<comment type="caution">
    <text evidence="3">The sequence shown here is derived from an EMBL/GenBank/DDBJ whole genome shotgun (WGS) entry which is preliminary data.</text>
</comment>
<feature type="region of interest" description="Disordered" evidence="1">
    <location>
        <begin position="100"/>
        <end position="123"/>
    </location>
</feature>
<sequence>MVVTFEMLRRCEEPQRLQHRQTLYTTSIGGLVLSSALTIAACLFQGTGQHWGRTGMLLMAAPSLAAAKVASDELTANARDREDKRDVHTQARQDNLYKLLTQQQVPPDAPTEPEPPTLGSIEHPRQDWQPLFTELFAAKNSDGSFLYPCVFLTGRQGSGKTTFLKYIQQLLTGEIVVIDSHYKAGNWAGVNRIIGKAQDYPGIEAYLKTVSAEVKERYQIYSTVKGATFEPVTIIAEEMTNWDGHIDKDVAKTFMKGSLSDFRKVNYRLISVAHADTNTARGDAKGTAKLRANGEVRIELIQKGLAHITMPGTDEPFYLAFPNLAHQLPPGPQPPTPPPAKQPIPPSNVVEFTQGNKSDVAQFGGFTAQDAIATIADYLERKSITEPITIGRVRSQIRVLKEIPNHGWAIVLDGLRNNRLDTGALNVVVNGETIKVSIADANAA</sequence>
<accession>A0ABS5Y4K9</accession>
<keyword evidence="2" id="KW-0812">Transmembrane</keyword>
<dbReference type="Gene3D" id="3.40.50.300">
    <property type="entry name" value="P-loop containing nucleotide triphosphate hydrolases"/>
    <property type="match status" value="1"/>
</dbReference>
<dbReference type="EMBL" id="JADOER010000009">
    <property type="protein sequence ID" value="MBT9312556.1"/>
    <property type="molecule type" value="Genomic_DNA"/>
</dbReference>
<feature type="compositionally biased region" description="Pro residues" evidence="1">
    <location>
        <begin position="107"/>
        <end position="116"/>
    </location>
</feature>
<protein>
    <recommendedName>
        <fullName evidence="5">AAA+ ATPase domain-containing protein</fullName>
    </recommendedName>
</protein>
<evidence type="ECO:0008006" key="5">
    <source>
        <dbReference type="Google" id="ProtNLM"/>
    </source>
</evidence>
<evidence type="ECO:0000256" key="1">
    <source>
        <dbReference type="SAM" id="MobiDB-lite"/>
    </source>
</evidence>
<dbReference type="Proteomes" id="UP001196661">
    <property type="component" value="Unassembled WGS sequence"/>
</dbReference>
<keyword evidence="2" id="KW-1133">Transmembrane helix</keyword>
<dbReference type="RefSeq" id="WP_215618456.1">
    <property type="nucleotide sequence ID" value="NZ_JADOER010000009.1"/>
</dbReference>
<reference evidence="3 4" key="1">
    <citation type="journal article" date="2021" name="Mar. Drugs">
        <title>Genome Reduction and Secondary Metabolism of the Marine Sponge-Associated Cyanobacterium Leptothoe.</title>
        <authorList>
            <person name="Konstantinou D."/>
            <person name="Popin R.V."/>
            <person name="Fewer D.P."/>
            <person name="Sivonen K."/>
            <person name="Gkelis S."/>
        </authorList>
    </citation>
    <scope>NUCLEOTIDE SEQUENCE [LARGE SCALE GENOMIC DNA]</scope>
    <source>
        <strain evidence="3 4">TAU-MAC 1615</strain>
    </source>
</reference>
<evidence type="ECO:0000313" key="4">
    <source>
        <dbReference type="Proteomes" id="UP001196661"/>
    </source>
</evidence>
<feature type="transmembrane region" description="Helical" evidence="2">
    <location>
        <begin position="23"/>
        <end position="44"/>
    </location>
</feature>
<keyword evidence="4" id="KW-1185">Reference proteome</keyword>
<evidence type="ECO:0000313" key="3">
    <source>
        <dbReference type="EMBL" id="MBT9312556.1"/>
    </source>
</evidence>
<organism evidence="3 4">
    <name type="scientific">Leptothoe kymatousa TAU-MAC 1615</name>
    <dbReference type="NCBI Taxonomy" id="2364775"/>
    <lineage>
        <taxon>Bacteria</taxon>
        <taxon>Bacillati</taxon>
        <taxon>Cyanobacteriota</taxon>
        <taxon>Cyanophyceae</taxon>
        <taxon>Nodosilineales</taxon>
        <taxon>Cymatolegaceae</taxon>
        <taxon>Leptothoe</taxon>
        <taxon>Leptothoe kymatousa</taxon>
    </lineage>
</organism>
<proteinExistence type="predicted"/>
<dbReference type="InterPro" id="IPR027417">
    <property type="entry name" value="P-loop_NTPase"/>
</dbReference>
<dbReference type="SUPFAM" id="SSF52540">
    <property type="entry name" value="P-loop containing nucleoside triphosphate hydrolases"/>
    <property type="match status" value="1"/>
</dbReference>
<evidence type="ECO:0000256" key="2">
    <source>
        <dbReference type="SAM" id="Phobius"/>
    </source>
</evidence>
<name>A0ABS5Y4K9_9CYAN</name>